<keyword evidence="2" id="KW-1185">Reference proteome</keyword>
<dbReference type="EMBL" id="LN891011">
    <property type="protein sequence ID" value="CUS11818.1"/>
    <property type="molecule type" value="Genomic_DNA"/>
</dbReference>
<evidence type="ECO:0000313" key="1">
    <source>
        <dbReference type="EMBL" id="CUS11818.1"/>
    </source>
</evidence>
<dbReference type="AlphaFoldDB" id="A0A292PYW4"/>
<dbReference type="Proteomes" id="UP001412239">
    <property type="component" value="Unassembled WGS sequence"/>
</dbReference>
<gene>
    <name evidence="1" type="ORF">GSTUAT00004075001</name>
</gene>
<proteinExistence type="predicted"/>
<reference evidence="1" key="1">
    <citation type="submission" date="2015-10" db="EMBL/GenBank/DDBJ databases">
        <authorList>
            <person name="Regsiter A."/>
            <person name="william w."/>
        </authorList>
    </citation>
    <scope>NUCLEOTIDE SEQUENCE</scope>
    <source>
        <strain evidence="1">Montdore</strain>
    </source>
</reference>
<evidence type="ECO:0000313" key="2">
    <source>
        <dbReference type="Proteomes" id="UP001412239"/>
    </source>
</evidence>
<organism evidence="1 2">
    <name type="scientific">Tuber aestivum</name>
    <name type="common">summer truffle</name>
    <dbReference type="NCBI Taxonomy" id="59557"/>
    <lineage>
        <taxon>Eukaryota</taxon>
        <taxon>Fungi</taxon>
        <taxon>Dikarya</taxon>
        <taxon>Ascomycota</taxon>
        <taxon>Pezizomycotina</taxon>
        <taxon>Pezizomycetes</taxon>
        <taxon>Pezizales</taxon>
        <taxon>Tuberaceae</taxon>
        <taxon>Tuber</taxon>
    </lineage>
</organism>
<name>A0A292PYW4_9PEZI</name>
<sequence>MAPVGSTLRQLAVLGGHLAFSSSAPVPLIHTQGYRPKGDFTAVDAILGNEPNDDSKARANDASAHSKVLVPRNYLPQHGISIDEFLEQFSSRQQWSRGQFVFEELRVDAIIGGAVILVPHSAGQSSDTINPVALDESGSSANVTLVPGADGKVTVRKSAIGYGIDGNGAPWLRRQSLFLWASQAVKKTGMFMVPDEVIDNNGDVTLVLPYIPSHSFGELVFANVGAESMVTAMVDMLARMATSVWTEGQEVMQPILHQEGALCSDEEASQHRP</sequence>
<accession>A0A292PYW4</accession>
<protein>
    <submittedName>
        <fullName evidence="1">Uncharacterized protein</fullName>
    </submittedName>
</protein>